<dbReference type="PANTHER" id="PTHR42842">
    <property type="entry name" value="FAD/NAD(P)-BINDING OXIDOREDUCTASE"/>
    <property type="match status" value="1"/>
</dbReference>
<dbReference type="PIRSF" id="PIRSF038984">
    <property type="entry name" value="FAD_binding_protein"/>
    <property type="match status" value="1"/>
</dbReference>
<dbReference type="AlphaFoldDB" id="A0A512MGX5"/>
<protein>
    <recommendedName>
        <fullName evidence="1">FAD-dependent protein C-terminal domain-containing protein</fullName>
    </recommendedName>
</protein>
<gene>
    <name evidence="2" type="ORF">BGE01nite_52810</name>
</gene>
<sequence length="535" mass="58238">MPFMLQISQLSLPVDHADADLRQALVKGLGIADKDLLGFTIKQRAIDARRQHVAFSFTLLAEVQNEAKVLKALAEDTQICIAPDETYRECPPRPDHIASGRPVVVGSGPCGLFAGLLLARAGRKPILLERGKAAGDRARDVTGFWRRGWDFNPESNVQFGEGGAGTFSDGKLYTQIRDREHRIPWLLREMVAAGAPEDILLKARPHIGTDRLIKVVRHIREEIISLGGEVRFSSRVKDVIIEKGIMRAVILGDDTVIEGSPIIFAIGHSSRDTFEMLHRREVPFEAKPFSIGVRIEHPQSLVDKMLYGKWAGHARLGSAPYKFVAHCPTGRAAYSFCMCPGGLVVAANSEAGMVVTNGMSSYARAESNANSGFMVDIRPQDYGEHHPLAGIEFQRQIERAAYRLGGENYHAPAQLLGDLLSNRASTSQGDVKPSYEPGVVWTDLRECLPEYVIATLKQAIPQIAKKLPGYQLDDAVLTAAETRSSSPARIPRDPETLVCTGIGNFYPAGEGAGYAGGIISAAADGMRVAEAVLRA</sequence>
<proteinExistence type="predicted"/>
<dbReference type="InterPro" id="IPR028348">
    <property type="entry name" value="FAD-binding_protein"/>
</dbReference>
<keyword evidence="3" id="KW-1185">Reference proteome</keyword>
<dbReference type="SUPFAM" id="SSF51905">
    <property type="entry name" value="FAD/NAD(P)-binding domain"/>
    <property type="match status" value="1"/>
</dbReference>
<reference evidence="2 3" key="1">
    <citation type="submission" date="2019-07" db="EMBL/GenBank/DDBJ databases">
        <title>Whole genome shotgun sequence of Brevifollis gellanilyticus NBRC 108608.</title>
        <authorList>
            <person name="Hosoyama A."/>
            <person name="Uohara A."/>
            <person name="Ohji S."/>
            <person name="Ichikawa N."/>
        </authorList>
    </citation>
    <scope>NUCLEOTIDE SEQUENCE [LARGE SCALE GENOMIC DNA]</scope>
    <source>
        <strain evidence="2 3">NBRC 108608</strain>
    </source>
</reference>
<dbReference type="Gene3D" id="3.50.50.60">
    <property type="entry name" value="FAD/NAD(P)-binding domain"/>
    <property type="match status" value="2"/>
</dbReference>
<dbReference type="EMBL" id="BKAG01000065">
    <property type="protein sequence ID" value="GEP45990.1"/>
    <property type="molecule type" value="Genomic_DNA"/>
</dbReference>
<evidence type="ECO:0000259" key="1">
    <source>
        <dbReference type="Pfam" id="PF21688"/>
    </source>
</evidence>
<organism evidence="2 3">
    <name type="scientific">Brevifollis gellanilyticus</name>
    <dbReference type="NCBI Taxonomy" id="748831"/>
    <lineage>
        <taxon>Bacteria</taxon>
        <taxon>Pseudomonadati</taxon>
        <taxon>Verrucomicrobiota</taxon>
        <taxon>Verrucomicrobiia</taxon>
        <taxon>Verrucomicrobiales</taxon>
        <taxon>Verrucomicrobiaceae</taxon>
    </lineage>
</organism>
<accession>A0A512MGX5</accession>
<name>A0A512MGX5_9BACT</name>
<evidence type="ECO:0000313" key="3">
    <source>
        <dbReference type="Proteomes" id="UP000321577"/>
    </source>
</evidence>
<dbReference type="InterPro" id="IPR049516">
    <property type="entry name" value="FAD-depend_C"/>
</dbReference>
<dbReference type="Proteomes" id="UP000321577">
    <property type="component" value="Unassembled WGS sequence"/>
</dbReference>
<dbReference type="PANTHER" id="PTHR42842:SF3">
    <property type="entry name" value="FAD_NAD(P)-BINDING OXIDOREDUCTASE FAMILY PROTEIN"/>
    <property type="match status" value="1"/>
</dbReference>
<evidence type="ECO:0000313" key="2">
    <source>
        <dbReference type="EMBL" id="GEP45990.1"/>
    </source>
</evidence>
<feature type="domain" description="FAD-dependent protein C-terminal" evidence="1">
    <location>
        <begin position="288"/>
        <end position="484"/>
    </location>
</feature>
<dbReference type="Pfam" id="PF21688">
    <property type="entry name" value="FAD-depend_C"/>
    <property type="match status" value="1"/>
</dbReference>
<comment type="caution">
    <text evidence="2">The sequence shown here is derived from an EMBL/GenBank/DDBJ whole genome shotgun (WGS) entry which is preliminary data.</text>
</comment>
<dbReference type="InterPro" id="IPR036188">
    <property type="entry name" value="FAD/NAD-bd_sf"/>
</dbReference>
<dbReference type="Gene3D" id="3.30.70.2700">
    <property type="match status" value="1"/>
</dbReference>